<dbReference type="PROSITE" id="PS00972">
    <property type="entry name" value="USP_1"/>
    <property type="match status" value="1"/>
</dbReference>
<dbReference type="OrthoDB" id="292964at2759"/>
<dbReference type="InterPro" id="IPR006615">
    <property type="entry name" value="Pept_C19_DUSP"/>
</dbReference>
<dbReference type="InterPro" id="IPR038765">
    <property type="entry name" value="Papain-like_cys_pep_sf"/>
</dbReference>
<accession>A0A9N8DS79</accession>
<feature type="domain" description="USP" evidence="2">
    <location>
        <begin position="1141"/>
        <end position="2102"/>
    </location>
</feature>
<feature type="domain" description="DUSP" evidence="3">
    <location>
        <begin position="640"/>
        <end position="762"/>
    </location>
</feature>
<evidence type="ECO:0000259" key="3">
    <source>
        <dbReference type="PROSITE" id="PS51283"/>
    </source>
</evidence>
<dbReference type="Gene3D" id="2.30.30.140">
    <property type="match status" value="1"/>
</dbReference>
<dbReference type="Gene3D" id="3.90.70.10">
    <property type="entry name" value="Cysteine proteinases"/>
    <property type="match status" value="2"/>
</dbReference>
<evidence type="ECO:0000313" key="4">
    <source>
        <dbReference type="EMBL" id="CAB9508082.1"/>
    </source>
</evidence>
<keyword evidence="5" id="KW-1185">Reference proteome</keyword>
<dbReference type="InterPro" id="IPR028889">
    <property type="entry name" value="USP"/>
</dbReference>
<dbReference type="GO" id="GO:0016579">
    <property type="term" value="P:protein deubiquitination"/>
    <property type="evidence" value="ECO:0007669"/>
    <property type="project" value="InterPro"/>
</dbReference>
<protein>
    <submittedName>
        <fullName evidence="4">Terminal hydrolase 4</fullName>
    </submittedName>
</protein>
<dbReference type="Gene3D" id="3.30.2230.10">
    <property type="entry name" value="DUSP-like"/>
    <property type="match status" value="1"/>
</dbReference>
<proteinExistence type="predicted"/>
<dbReference type="InterPro" id="IPR018200">
    <property type="entry name" value="USP_CS"/>
</dbReference>
<evidence type="ECO:0000256" key="1">
    <source>
        <dbReference type="SAM" id="MobiDB-lite"/>
    </source>
</evidence>
<dbReference type="InterPro" id="IPR001394">
    <property type="entry name" value="Peptidase_C19_UCH"/>
</dbReference>
<dbReference type="Pfam" id="PF00443">
    <property type="entry name" value="UCH"/>
    <property type="match status" value="1"/>
</dbReference>
<feature type="compositionally biased region" description="Low complexity" evidence="1">
    <location>
        <begin position="95"/>
        <end position="111"/>
    </location>
</feature>
<dbReference type="EMBL" id="CAICTM010000332">
    <property type="protein sequence ID" value="CAB9508082.1"/>
    <property type="molecule type" value="Genomic_DNA"/>
</dbReference>
<dbReference type="InterPro" id="IPR035927">
    <property type="entry name" value="DUSP-like_sf"/>
</dbReference>
<reference evidence="4" key="1">
    <citation type="submission" date="2020-06" db="EMBL/GenBank/DDBJ databases">
        <authorList>
            <consortium name="Plant Systems Biology data submission"/>
        </authorList>
    </citation>
    <scope>NUCLEOTIDE SEQUENCE</scope>
    <source>
        <strain evidence="4">D6</strain>
    </source>
</reference>
<feature type="region of interest" description="Disordered" evidence="1">
    <location>
        <begin position="1442"/>
        <end position="1516"/>
    </location>
</feature>
<feature type="compositionally biased region" description="Polar residues" evidence="1">
    <location>
        <begin position="21"/>
        <end position="58"/>
    </location>
</feature>
<feature type="compositionally biased region" description="Low complexity" evidence="1">
    <location>
        <begin position="67"/>
        <end position="87"/>
    </location>
</feature>
<dbReference type="GO" id="GO:0004843">
    <property type="term" value="F:cysteine-type deubiquitinase activity"/>
    <property type="evidence" value="ECO:0007669"/>
    <property type="project" value="InterPro"/>
</dbReference>
<keyword evidence="4" id="KW-0378">Hydrolase</keyword>
<dbReference type="SUPFAM" id="SSF54001">
    <property type="entry name" value="Cysteine proteinases"/>
    <property type="match status" value="1"/>
</dbReference>
<dbReference type="PROSITE" id="PS51283">
    <property type="entry name" value="DUSP"/>
    <property type="match status" value="1"/>
</dbReference>
<sequence length="2116" mass="234848">MGCGPSKPGTQSTLDEHEAFGNNSSGNSNYQPPAAQSTGGAGKTNQNEGNPSTATPSNGATPPPSGAQPQQQQQQHTHPAAPQAPATTAPPAPAPNNNNNMPQSTTAPTQQTAALGSITNAAPASASSSVLNGSSNALHMSTETQWKDLWEALSPFLLDPADVIAVISEVMNDTSNRLLSTDINFILRRVRHVVRNLPRTNGNFGQTRKIQVFSSSTNNNNSLEAEGRATAERHHLLSAHVFRRILGSPMDIPKPDGKEAASVFPDPIEAAYTLLLHLSSEPLCERASAIAIKTAKNAGLEMDVNKGRNFSQRPNPVGISKEEMPDLPPGITVQSYAFLLALALRGTRKQRVQLLFYLLLPPKTLEKFLANHPAGGVPFWLLEVGTDIVFSLASMAHYHLYGHSFLPANYLEEPPQKPFAFPTSGQPMRLKVSASGTQEFLGWLIKPPPNSNRSMDSPQNNPSPSRRIPPNRRGSNNNLTDGNNNGDANDLALFGKTEVVERLQEVADGKQLPTSSKDKEDPAMEVSRRKYLMAQQPVNGSMVYWSMEDFSHWTEEALDDLALDTVMHKLFASGVLPTYSMEKELVETRWMEWQCTARDYFLAMKEGEADDGSTLDYLTSSVKRLIDSCQNGVASPTANGKKSNNRDRVWGGIGGFDGRGAMGFGIMYCIDRKWWDAWEAYVGWTFDGAPVKKRSLVRPGELSTESLLDRDPDSSNGGLYGSFEAMKEELKRDADYVLVPQGVWDVLYELYGGGPPLPRPTLSPEKAHVSANVDEESFEATFKRDGSADPDKPFDEINVDQATKQNTVLRIPKSLRVALHPWIIHVHLCDPQQPYRRGDVGPLSIRIMACPDEPLWRLFAEAIVRLPLQNLKAYNTDGRGRARLWIKTTPTSPKDPLSRYGPWTLLCKNRYAKLPMVNYSVELEEHFNELKEDWEAYADKASVEGACLSDDDQLMLECAIINKNGDFMWPREAAAKAGRVRRLADEDMKFRQLLRGIDENGEPLENPPKLVGMTVDAMDSSGRWYQVEILKVEIVSVEADGGDDTESGEGEQGESKLVKVDFTEFGGHLENIDIESDRLATAGRFTLGRPDESPTSQGRSNSTTSNSHDTKAKPVVTAKKSNADNFSENGKVCSFPGYGACGLANLGNTCYINSAIQCISYMPLLRAYLLSAQYKATGDLNRDNPFGTGGKLLEEFAELLRLMWSARHGEKSPTRFKSQLGKANSQFLGADQQDAQEFLNYMLDKVHEDSNKIKKKPYVLALEDDWVKVTRLPRVGDEAWRRFLRRDRSIMADVAMGQVLSTTTCPVCNFSSRSFDPFNLLSIPIPTVADVVFQCTVIRRATTFNCPWILNKPRKGDKRRSRFNFTFSAAGSSPPSEQFVAEQYVIAMSRLADSGDLRLQIQNICGIPAENLRLGRSEEVIIHADAESVVMRQQKIIPLTDKEGPCSQIAKQRPSADDSATVPTQIIAFETTLKGRPPEQPSEGKTDSAGESAEEEDEEDDPKHSPGAPSSSELRDLEKQLEVYGDEKECRIYDTDPFLVAKAVSRSLWPRSESELKLGLRVDAIDHRGNWFPGSVVELVEGVQNPNEKAPADETASMTKVRVHFDNFSTKWDELYTINHFREGKVRPLYSHSSRRAKPTEFIVHHRFTDNSTRLSNLFGQSFYVQCQNEWSTARAGAHILAQATRFLQRSSDWSGPIDLDDPGAIERDAKVQRLYERTHSSISDLIDLLVDCDREYVRLALGISEHNSEDQKAEPYRNPTFDATILSTALVKKVANLLHRLPFEVRVCTIESTQGNKPGAANEEVNYPFSLMRTIGNYMNARHAVVLQWKEPPSDKKSGTPSNYLNAPVMYVEPNIAIDRASAEILKSKEEARKKAAESRPGSGGLHLGVCLSEFCKVQQLSIVNDNWRCPRCKEFREGKQNLDLWKLPDLLTFHIKRFNCSARWREKISTKVNFPLTGLDMSEWCHDESPAVHGSTESNVYDLIGVMNHYGSMTGGHYVAVCKATACGKDGREEVAYNFSGAGASSLEVEEDAEAPTGWRIGRQKAEVVNQNKVAAGVSAKAVAESAEPLWLQFDDDLVEPVPPRYVVSEMAYVLFYRRRRLTPSNIAKYSTLE</sequence>
<dbReference type="InterPro" id="IPR050185">
    <property type="entry name" value="Ub_carboxyl-term_hydrolase"/>
</dbReference>
<comment type="caution">
    <text evidence="4">The sequence shown here is derived from an EMBL/GenBank/DDBJ whole genome shotgun (WGS) entry which is preliminary data.</text>
</comment>
<feature type="region of interest" description="Disordered" evidence="1">
    <location>
        <begin position="443"/>
        <end position="490"/>
    </location>
</feature>
<dbReference type="SMART" id="SM00695">
    <property type="entry name" value="DUSP"/>
    <property type="match status" value="1"/>
</dbReference>
<evidence type="ECO:0000259" key="2">
    <source>
        <dbReference type="PROSITE" id="PS50235"/>
    </source>
</evidence>
<name>A0A9N8DS79_9STRA</name>
<organism evidence="4 5">
    <name type="scientific">Seminavis robusta</name>
    <dbReference type="NCBI Taxonomy" id="568900"/>
    <lineage>
        <taxon>Eukaryota</taxon>
        <taxon>Sar</taxon>
        <taxon>Stramenopiles</taxon>
        <taxon>Ochrophyta</taxon>
        <taxon>Bacillariophyta</taxon>
        <taxon>Bacillariophyceae</taxon>
        <taxon>Bacillariophycidae</taxon>
        <taxon>Naviculales</taxon>
        <taxon>Naviculaceae</taxon>
        <taxon>Seminavis</taxon>
    </lineage>
</organism>
<evidence type="ECO:0000313" key="5">
    <source>
        <dbReference type="Proteomes" id="UP001153069"/>
    </source>
</evidence>
<dbReference type="Pfam" id="PF06337">
    <property type="entry name" value="DUSP"/>
    <property type="match status" value="1"/>
</dbReference>
<dbReference type="PANTHER" id="PTHR21646:SF46">
    <property type="entry name" value="UBIQUITIN CARBOXYL-TERMINAL HYDROLASE"/>
    <property type="match status" value="1"/>
</dbReference>
<gene>
    <name evidence="4" type="ORF">SEMRO_333_G119470.1</name>
</gene>
<dbReference type="PROSITE" id="PS50235">
    <property type="entry name" value="USP_3"/>
    <property type="match status" value="1"/>
</dbReference>
<dbReference type="PROSITE" id="PS00973">
    <property type="entry name" value="USP_2"/>
    <property type="match status" value="1"/>
</dbReference>
<dbReference type="PANTHER" id="PTHR21646">
    <property type="entry name" value="UBIQUITIN CARBOXYL-TERMINAL HYDROLASE"/>
    <property type="match status" value="1"/>
</dbReference>
<dbReference type="Proteomes" id="UP001153069">
    <property type="component" value="Unassembled WGS sequence"/>
</dbReference>
<dbReference type="SUPFAM" id="SSF143791">
    <property type="entry name" value="DUSP-like"/>
    <property type="match status" value="1"/>
</dbReference>
<feature type="region of interest" description="Disordered" evidence="1">
    <location>
        <begin position="1"/>
        <end position="111"/>
    </location>
</feature>
<feature type="compositionally biased region" description="Polar residues" evidence="1">
    <location>
        <begin position="1093"/>
        <end position="1107"/>
    </location>
</feature>
<feature type="region of interest" description="Disordered" evidence="1">
    <location>
        <begin position="1085"/>
        <end position="1120"/>
    </location>
</feature>
<feature type="compositionally biased region" description="Low complexity" evidence="1">
    <location>
        <begin position="457"/>
        <end position="490"/>
    </location>
</feature>